<evidence type="ECO:0000256" key="2">
    <source>
        <dbReference type="ARBA" id="ARBA00022741"/>
    </source>
</evidence>
<feature type="domain" description="ATP-grasp" evidence="6">
    <location>
        <begin position="134"/>
        <end position="325"/>
    </location>
</feature>
<feature type="region of interest" description="Disordered" evidence="5">
    <location>
        <begin position="1"/>
        <end position="29"/>
    </location>
</feature>
<organism evidence="7 8">
    <name type="scientific">Streptosporangium longisporum</name>
    <dbReference type="NCBI Taxonomy" id="46187"/>
    <lineage>
        <taxon>Bacteria</taxon>
        <taxon>Bacillati</taxon>
        <taxon>Actinomycetota</taxon>
        <taxon>Actinomycetes</taxon>
        <taxon>Streptosporangiales</taxon>
        <taxon>Streptosporangiaceae</taxon>
        <taxon>Streptosporangium</taxon>
    </lineage>
</organism>
<evidence type="ECO:0000256" key="1">
    <source>
        <dbReference type="ARBA" id="ARBA00022598"/>
    </source>
</evidence>
<dbReference type="InterPro" id="IPR052032">
    <property type="entry name" value="ATP-dep_AA_Ligase"/>
</dbReference>
<comment type="caution">
    <text evidence="7">The sequence shown here is derived from an EMBL/GenBank/DDBJ whole genome shotgun (WGS) entry which is preliminary data.</text>
</comment>
<dbReference type="InterPro" id="IPR011761">
    <property type="entry name" value="ATP-grasp"/>
</dbReference>
<reference evidence="7 8" key="1">
    <citation type="journal article" date="2019" name="Int. J. Syst. Evol. Microbiol.">
        <title>The Global Catalogue of Microorganisms (GCM) 10K type strain sequencing project: providing services to taxonomists for standard genome sequencing and annotation.</title>
        <authorList>
            <consortium name="The Broad Institute Genomics Platform"/>
            <consortium name="The Broad Institute Genome Sequencing Center for Infectious Disease"/>
            <person name="Wu L."/>
            <person name="Ma J."/>
        </authorList>
    </citation>
    <scope>NUCLEOTIDE SEQUENCE [LARGE SCALE GENOMIC DNA]</scope>
    <source>
        <strain evidence="7 8">JCM 3106</strain>
    </source>
</reference>
<keyword evidence="3 4" id="KW-0067">ATP-binding</keyword>
<dbReference type="Pfam" id="PF13535">
    <property type="entry name" value="ATP-grasp_4"/>
    <property type="match status" value="1"/>
</dbReference>
<protein>
    <recommendedName>
        <fullName evidence="6">ATP-grasp domain-containing protein</fullName>
    </recommendedName>
</protein>
<name>A0ABN3Y8X9_9ACTN</name>
<dbReference type="SMART" id="SM01209">
    <property type="entry name" value="GARS_A"/>
    <property type="match status" value="1"/>
</dbReference>
<evidence type="ECO:0000256" key="5">
    <source>
        <dbReference type="SAM" id="MobiDB-lite"/>
    </source>
</evidence>
<evidence type="ECO:0000259" key="6">
    <source>
        <dbReference type="PROSITE" id="PS50975"/>
    </source>
</evidence>
<keyword evidence="8" id="KW-1185">Reference proteome</keyword>
<sequence>MPEAIPRPIPEAVSETVPTPASGRAGDDRPSVVCVSGRRVVQVLAQLGARTVLLGDPTPLDLACAADVPMDLDLDDWTAAEAALRRLHATHPVRAVLSVYDAHLPLASFLAARLDVTGLALAAALNCHDKLRMRLALQAAGLQGPAYAVVADEGEAQAAARWIGHPVLVKKITAAAGRGTLLCRDPGEVAEAVATLREEQAPNLLVEEYVDGPEYAIQSVTSGGVTEVISILAQHTAPGPRPLEVGYDFPSGLGERGEHDLGRFVAEALRALGFDDGIAHTQVRLGPAGPVVVNVGARPPGGLLCAVTEAVRGVDMVRAAAQVALGRPVTRRAPVARHARYRCVTFDVSGTVAYDPRALTGARLRAPSPVVGMDVDPGEAVSALDDPGGGTYGRIVVYADTEDGLDPAYRRVLDALRPRVERATTHTP</sequence>
<dbReference type="Gene3D" id="3.40.50.20">
    <property type="match status" value="1"/>
</dbReference>
<evidence type="ECO:0000313" key="7">
    <source>
        <dbReference type="EMBL" id="GAA3017053.1"/>
    </source>
</evidence>
<dbReference type="Gene3D" id="3.30.470.20">
    <property type="entry name" value="ATP-grasp fold, B domain"/>
    <property type="match status" value="1"/>
</dbReference>
<gene>
    <name evidence="7" type="ORF">GCM10017559_46010</name>
</gene>
<dbReference type="PROSITE" id="PS50975">
    <property type="entry name" value="ATP_GRASP"/>
    <property type="match status" value="1"/>
</dbReference>
<proteinExistence type="predicted"/>
<dbReference type="Proteomes" id="UP001499930">
    <property type="component" value="Unassembled WGS sequence"/>
</dbReference>
<dbReference type="PANTHER" id="PTHR43585:SF2">
    <property type="entry name" value="ATP-GRASP ENZYME FSQD"/>
    <property type="match status" value="1"/>
</dbReference>
<evidence type="ECO:0000313" key="8">
    <source>
        <dbReference type="Proteomes" id="UP001499930"/>
    </source>
</evidence>
<dbReference type="EMBL" id="BAAAWD010000013">
    <property type="protein sequence ID" value="GAA3017053.1"/>
    <property type="molecule type" value="Genomic_DNA"/>
</dbReference>
<accession>A0ABN3Y8X9</accession>
<evidence type="ECO:0000256" key="3">
    <source>
        <dbReference type="ARBA" id="ARBA00022840"/>
    </source>
</evidence>
<dbReference type="PANTHER" id="PTHR43585">
    <property type="entry name" value="FUMIPYRROLE BIOSYNTHESIS PROTEIN C"/>
    <property type="match status" value="1"/>
</dbReference>
<dbReference type="SUPFAM" id="SSF56059">
    <property type="entry name" value="Glutathione synthetase ATP-binding domain-like"/>
    <property type="match status" value="1"/>
</dbReference>
<keyword evidence="1" id="KW-0436">Ligase</keyword>
<keyword evidence="2 4" id="KW-0547">Nucleotide-binding</keyword>
<evidence type="ECO:0000256" key="4">
    <source>
        <dbReference type="PROSITE-ProRule" id="PRU00409"/>
    </source>
</evidence>